<evidence type="ECO:0000256" key="1">
    <source>
        <dbReference type="ARBA" id="ARBA00022741"/>
    </source>
</evidence>
<protein>
    <submittedName>
        <fullName evidence="4">Kinase-like domain-containing protein</fullName>
    </submittedName>
</protein>
<dbReference type="Gene3D" id="1.10.510.10">
    <property type="entry name" value="Transferase(Phosphotransferase) domain 1"/>
    <property type="match status" value="1"/>
</dbReference>
<sequence length="91" mass="9455">QLLEVIDDPAAAQLFVIMEFVAGGPVMEFNMLVGRYAAPQTGGPLGAATAGMVFADVISGLAYLHSNCIAHRDIKPENVLVAGDGRAKLGD</sequence>
<dbReference type="GO" id="GO:0035556">
    <property type="term" value="P:intracellular signal transduction"/>
    <property type="evidence" value="ECO:0007669"/>
    <property type="project" value="TreeGrafter"/>
</dbReference>
<dbReference type="InterPro" id="IPR011009">
    <property type="entry name" value="Kinase-like_dom_sf"/>
</dbReference>
<dbReference type="PROSITE" id="PS00108">
    <property type="entry name" value="PROTEIN_KINASE_ST"/>
    <property type="match status" value="1"/>
</dbReference>
<dbReference type="GO" id="GO:0005737">
    <property type="term" value="C:cytoplasm"/>
    <property type="evidence" value="ECO:0007669"/>
    <property type="project" value="TreeGrafter"/>
</dbReference>
<evidence type="ECO:0000256" key="2">
    <source>
        <dbReference type="ARBA" id="ARBA00022840"/>
    </source>
</evidence>
<dbReference type="SUPFAM" id="SSF56112">
    <property type="entry name" value="Protein kinase-like (PK-like)"/>
    <property type="match status" value="1"/>
</dbReference>
<evidence type="ECO:0000259" key="3">
    <source>
        <dbReference type="PROSITE" id="PS50011"/>
    </source>
</evidence>
<evidence type="ECO:0000313" key="4">
    <source>
        <dbReference type="EMBL" id="KAG5176477.1"/>
    </source>
</evidence>
<dbReference type="OrthoDB" id="68483at2759"/>
<dbReference type="PROSITE" id="PS50011">
    <property type="entry name" value="PROTEIN_KINASE_DOM"/>
    <property type="match status" value="1"/>
</dbReference>
<dbReference type="GO" id="GO:0005524">
    <property type="term" value="F:ATP binding"/>
    <property type="evidence" value="ECO:0007669"/>
    <property type="project" value="UniProtKB-KW"/>
</dbReference>
<organism evidence="4 5">
    <name type="scientific">Tribonema minus</name>
    <dbReference type="NCBI Taxonomy" id="303371"/>
    <lineage>
        <taxon>Eukaryota</taxon>
        <taxon>Sar</taxon>
        <taxon>Stramenopiles</taxon>
        <taxon>Ochrophyta</taxon>
        <taxon>PX clade</taxon>
        <taxon>Xanthophyceae</taxon>
        <taxon>Tribonematales</taxon>
        <taxon>Tribonemataceae</taxon>
        <taxon>Tribonema</taxon>
    </lineage>
</organism>
<keyword evidence="1" id="KW-0547">Nucleotide-binding</keyword>
<proteinExistence type="predicted"/>
<keyword evidence="5" id="KW-1185">Reference proteome</keyword>
<dbReference type="InterPro" id="IPR000719">
    <property type="entry name" value="Prot_kinase_dom"/>
</dbReference>
<dbReference type="InterPro" id="IPR008271">
    <property type="entry name" value="Ser/Thr_kinase_AS"/>
</dbReference>
<comment type="caution">
    <text evidence="4">The sequence shown here is derived from an EMBL/GenBank/DDBJ whole genome shotgun (WGS) entry which is preliminary data.</text>
</comment>
<name>A0A835YJF3_9STRA</name>
<dbReference type="Pfam" id="PF00069">
    <property type="entry name" value="Pkinase"/>
    <property type="match status" value="1"/>
</dbReference>
<keyword evidence="4" id="KW-0418">Kinase</keyword>
<dbReference type="AlphaFoldDB" id="A0A835YJF3"/>
<dbReference type="Proteomes" id="UP000664859">
    <property type="component" value="Unassembled WGS sequence"/>
</dbReference>
<feature type="non-terminal residue" evidence="4">
    <location>
        <position position="91"/>
    </location>
</feature>
<keyword evidence="2" id="KW-0067">ATP-binding</keyword>
<feature type="domain" description="Protein kinase" evidence="3">
    <location>
        <begin position="1"/>
        <end position="91"/>
    </location>
</feature>
<dbReference type="PANTHER" id="PTHR24346">
    <property type="entry name" value="MAP/MICROTUBULE AFFINITY-REGULATING KINASE"/>
    <property type="match status" value="1"/>
</dbReference>
<dbReference type="EMBL" id="JAFCMP010000536">
    <property type="protein sequence ID" value="KAG5176477.1"/>
    <property type="molecule type" value="Genomic_DNA"/>
</dbReference>
<dbReference type="GO" id="GO:0004674">
    <property type="term" value="F:protein serine/threonine kinase activity"/>
    <property type="evidence" value="ECO:0007669"/>
    <property type="project" value="TreeGrafter"/>
</dbReference>
<accession>A0A835YJF3</accession>
<evidence type="ECO:0000313" key="5">
    <source>
        <dbReference type="Proteomes" id="UP000664859"/>
    </source>
</evidence>
<dbReference type="PANTHER" id="PTHR24346:SF77">
    <property type="entry name" value="SERINE THREONINE PROTEIN KINASE"/>
    <property type="match status" value="1"/>
</dbReference>
<feature type="non-terminal residue" evidence="4">
    <location>
        <position position="1"/>
    </location>
</feature>
<gene>
    <name evidence="4" type="ORF">JKP88DRAFT_152605</name>
</gene>
<keyword evidence="4" id="KW-0808">Transferase</keyword>
<reference evidence="4" key="1">
    <citation type="submission" date="2021-02" db="EMBL/GenBank/DDBJ databases">
        <title>First Annotated Genome of the Yellow-green Alga Tribonema minus.</title>
        <authorList>
            <person name="Mahan K.M."/>
        </authorList>
    </citation>
    <scope>NUCLEOTIDE SEQUENCE</scope>
    <source>
        <strain evidence="4">UTEX B ZZ1240</strain>
    </source>
</reference>